<dbReference type="Pfam" id="PF04677">
    <property type="entry name" value="CwfJ_C_1"/>
    <property type="match status" value="1"/>
</dbReference>
<dbReference type="GeneID" id="119636191"/>
<dbReference type="RefSeq" id="XP_037887339.1">
    <property type="nucleotide sequence ID" value="XM_038031411.1"/>
</dbReference>
<protein>
    <submittedName>
        <fullName evidence="5">CWF19-like protein 1 homolog</fullName>
    </submittedName>
</protein>
<keyword evidence="4" id="KW-1185">Reference proteome</keyword>
<dbReference type="SUPFAM" id="SSF54197">
    <property type="entry name" value="HIT-like"/>
    <property type="match status" value="1"/>
</dbReference>
<dbReference type="CDD" id="cd07380">
    <property type="entry name" value="MPP_CWF19_N"/>
    <property type="match status" value="1"/>
</dbReference>
<evidence type="ECO:0000313" key="4">
    <source>
        <dbReference type="Proteomes" id="UP000092443"/>
    </source>
</evidence>
<evidence type="ECO:0000313" key="5">
    <source>
        <dbReference type="RefSeq" id="XP_037887339.1"/>
    </source>
</evidence>
<evidence type="ECO:0000256" key="1">
    <source>
        <dbReference type="ARBA" id="ARBA00006795"/>
    </source>
</evidence>
<gene>
    <name evidence="5" type="primary">LOC119636191</name>
</gene>
<comment type="similarity">
    <text evidence="1">Belongs to the CWF19 family.</text>
</comment>
<feature type="domain" description="Cwf19-like C-terminal" evidence="3">
    <location>
        <begin position="311"/>
        <end position="427"/>
    </location>
</feature>
<organism evidence="4 5">
    <name type="scientific">Glossina fuscipes</name>
    <dbReference type="NCBI Taxonomy" id="7396"/>
    <lineage>
        <taxon>Eukaryota</taxon>
        <taxon>Metazoa</taxon>
        <taxon>Ecdysozoa</taxon>
        <taxon>Arthropoda</taxon>
        <taxon>Hexapoda</taxon>
        <taxon>Insecta</taxon>
        <taxon>Pterygota</taxon>
        <taxon>Neoptera</taxon>
        <taxon>Endopterygota</taxon>
        <taxon>Diptera</taxon>
        <taxon>Brachycera</taxon>
        <taxon>Muscomorpha</taxon>
        <taxon>Hippoboscoidea</taxon>
        <taxon>Glossinidae</taxon>
        <taxon>Glossina</taxon>
    </lineage>
</organism>
<dbReference type="GO" id="GO:0000398">
    <property type="term" value="P:mRNA splicing, via spliceosome"/>
    <property type="evidence" value="ECO:0007669"/>
    <property type="project" value="TreeGrafter"/>
</dbReference>
<name>A0A9C5Z0U3_9MUSC</name>
<dbReference type="Gene3D" id="3.30.428.10">
    <property type="entry name" value="HIT-like"/>
    <property type="match status" value="1"/>
</dbReference>
<evidence type="ECO:0000259" key="3">
    <source>
        <dbReference type="Pfam" id="PF04677"/>
    </source>
</evidence>
<dbReference type="AlphaFoldDB" id="A0A9C5Z0U3"/>
<dbReference type="InterPro" id="IPR036265">
    <property type="entry name" value="HIT-like_sf"/>
</dbReference>
<feature type="domain" description="Cwf19-like protein C-terminal" evidence="2">
    <location>
        <begin position="447"/>
        <end position="525"/>
    </location>
</feature>
<dbReference type="PANTHER" id="PTHR12072">
    <property type="entry name" value="CWF19, CELL CYCLE CONTROL PROTEIN"/>
    <property type="match status" value="1"/>
</dbReference>
<dbReference type="Proteomes" id="UP000092443">
    <property type="component" value="Unplaced"/>
</dbReference>
<reference evidence="5" key="1">
    <citation type="submission" date="2025-08" db="UniProtKB">
        <authorList>
            <consortium name="RefSeq"/>
        </authorList>
    </citation>
    <scope>IDENTIFICATION</scope>
    <source>
        <tissue evidence="5">Whole body pupa</tissue>
    </source>
</reference>
<dbReference type="GO" id="GO:0071014">
    <property type="term" value="C:post-mRNA release spliceosomal complex"/>
    <property type="evidence" value="ECO:0007669"/>
    <property type="project" value="TreeGrafter"/>
</dbReference>
<dbReference type="PANTHER" id="PTHR12072:SF4">
    <property type="entry name" value="CWF19-LIKE PROTEIN 1"/>
    <property type="match status" value="1"/>
</dbReference>
<accession>A0A9C5Z0U3</accession>
<dbReference type="KEGG" id="gfs:119636191"/>
<sequence>MDNKIKILVVGDVCGRFKQLFQRLESINKKSGPFEILLCVGNFFSDSDKQNEELIAYKNACKTISVPTYILGPTSEILNKNYQVNECGEICTNLSYLGKRGLYSLSSGVKIAYVSGREKPPEDQQCEAAYYFTKDDIIAVRNLCFVNKSSASDYRGIDILLTSQGPYGLDEQELNSSKLVSFLCKEIKPRYHFHGLSKKYKEPAPFRLPADQTTQLELCTRVISLAAVGNENKEKYIYALSLTPVHRIRVLDLIQKTTNELKCPFADINYKDVNITKEEKSDKQQYFYDMETSNNQGNHRKLGKNPLKKPRIMKVDQEICWFCLSCPDVEKHLIITIGEHFYLALAKGPVNDYHILILSITHIPAASQITNDEEWEELLNFKDALRKFFKDQQQVVCFTERNYKSSHLQINCFGIDAGYSWKISHAFEDKAEEFELKFENLKDLNSPQMLPSQGPYFVAELSDDTILITRQMKHFPLHFARDVFCSPNLLNCEEKTDWRDCKLEKAREVELVQNFREKFSKYDFTN</sequence>
<proteinExistence type="inferred from homology"/>
<dbReference type="Pfam" id="PF04676">
    <property type="entry name" value="CwfJ_C_2"/>
    <property type="match status" value="1"/>
</dbReference>
<dbReference type="InterPro" id="IPR006767">
    <property type="entry name" value="Cwf19-like_C_dom-2"/>
</dbReference>
<dbReference type="InterPro" id="IPR040194">
    <property type="entry name" value="Cwf19-like"/>
</dbReference>
<evidence type="ECO:0000259" key="2">
    <source>
        <dbReference type="Pfam" id="PF04676"/>
    </source>
</evidence>
<dbReference type="InterPro" id="IPR006768">
    <property type="entry name" value="Cwf19-like_C_dom-1"/>
</dbReference>
<dbReference type="GO" id="GO:0061632">
    <property type="term" value="F:RNA lariat debranching enzyme activator activity"/>
    <property type="evidence" value="ECO:0007669"/>
    <property type="project" value="TreeGrafter"/>
</dbReference>